<gene>
    <name evidence="4" type="ordered locus">Aeqsu_0976</name>
</gene>
<accession>I3YU09</accession>
<feature type="domain" description="Secretion system C-terminal sorting" evidence="3">
    <location>
        <begin position="162"/>
        <end position="234"/>
    </location>
</feature>
<dbReference type="OrthoDB" id="1433593at2"/>
<dbReference type="EMBL" id="CP003280">
    <property type="protein sequence ID" value="AFL80477.1"/>
    <property type="molecule type" value="Genomic_DNA"/>
</dbReference>
<dbReference type="NCBIfam" id="TIGR04183">
    <property type="entry name" value="Por_Secre_tail"/>
    <property type="match status" value="1"/>
</dbReference>
<dbReference type="Proteomes" id="UP000006049">
    <property type="component" value="Chromosome"/>
</dbReference>
<dbReference type="HOGENOM" id="CLU_099778_0_0_10"/>
<dbReference type="InterPro" id="IPR026444">
    <property type="entry name" value="Secre_tail"/>
</dbReference>
<organism evidence="4 5">
    <name type="scientific">Aequorivita sublithincola (strain DSM 14238 / LMG 21431 / ACAM 643 / 9-3)</name>
    <dbReference type="NCBI Taxonomy" id="746697"/>
    <lineage>
        <taxon>Bacteria</taxon>
        <taxon>Pseudomonadati</taxon>
        <taxon>Bacteroidota</taxon>
        <taxon>Flavobacteriia</taxon>
        <taxon>Flavobacteriales</taxon>
        <taxon>Flavobacteriaceae</taxon>
        <taxon>Aequorivita</taxon>
    </lineage>
</organism>
<reference evidence="4 5" key="1">
    <citation type="submission" date="2012-06" db="EMBL/GenBank/DDBJ databases">
        <title>The complete genome of Aequorivita sublithincola DSM 14238.</title>
        <authorList>
            <consortium name="US DOE Joint Genome Institute (JGI-PGF)"/>
            <person name="Lucas S."/>
            <person name="Copeland A."/>
            <person name="Lapidus A."/>
            <person name="Goodwin L."/>
            <person name="Pitluck S."/>
            <person name="Peters L."/>
            <person name="Munk A.C.C."/>
            <person name="Kyrpides N."/>
            <person name="Mavromatis K."/>
            <person name="Pagani I."/>
            <person name="Ivanova N."/>
            <person name="Ovchinnikova G."/>
            <person name="Zeytun A."/>
            <person name="Detter J.C."/>
            <person name="Han C."/>
            <person name="Land M."/>
            <person name="Hauser L."/>
            <person name="Markowitz V."/>
            <person name="Cheng J.-F."/>
            <person name="Hugenholtz P."/>
            <person name="Woyke T."/>
            <person name="Wu D."/>
            <person name="Tindall B."/>
            <person name="Faehnrich R."/>
            <person name="Brambilla E."/>
            <person name="Klenk H.-P."/>
            <person name="Eisen J.A."/>
        </authorList>
    </citation>
    <scope>NUCLEOTIDE SEQUENCE [LARGE SCALE GENOMIC DNA]</scope>
    <source>
        <strain evidence="5">DSM 14238 / LMG 21431 / ACAM 643 / 9-3</strain>
    </source>
</reference>
<dbReference type="RefSeq" id="WP_014781735.1">
    <property type="nucleotide sequence ID" value="NC_018013.1"/>
</dbReference>
<name>I3YU09_AEQSU</name>
<dbReference type="KEGG" id="asl:Aeqsu_0976"/>
<dbReference type="Pfam" id="PF18962">
    <property type="entry name" value="Por_Secre_tail"/>
    <property type="match status" value="1"/>
</dbReference>
<proteinExistence type="predicted"/>
<feature type="signal peptide" evidence="2">
    <location>
        <begin position="1"/>
        <end position="18"/>
    </location>
</feature>
<keyword evidence="5" id="KW-1185">Reference proteome</keyword>
<evidence type="ECO:0000313" key="5">
    <source>
        <dbReference type="Proteomes" id="UP000006049"/>
    </source>
</evidence>
<dbReference type="STRING" id="746697.Aeqsu_0976"/>
<evidence type="ECO:0000256" key="2">
    <source>
        <dbReference type="SAM" id="SignalP"/>
    </source>
</evidence>
<dbReference type="eggNOG" id="COG3187">
    <property type="taxonomic scope" value="Bacteria"/>
</dbReference>
<sequence length="236" mass="26769">MKTLLYILIFNLSAISFAQDPQLFENGWYLQKLIINGQDYFPPNNSEIQDVTLGILENPYYIRTLACSSIASEISVIDNESFQVMGFAIIPGDCILPETIDFQQHYFDDFFHLQVPHNFNYLVEPGANNTKILTLTNEDNYQAIYGNQPLATQDFKLNSISIFPNPVNSELFINSKNSVGNLILKIFNIEGKLLSTQNLEFEKQAAVNVSNLSSGIYFLNIEDENGNTTVKKFIKQ</sequence>
<dbReference type="AlphaFoldDB" id="I3YU09"/>
<evidence type="ECO:0000256" key="1">
    <source>
        <dbReference type="ARBA" id="ARBA00022729"/>
    </source>
</evidence>
<protein>
    <recommendedName>
        <fullName evidence="3">Secretion system C-terminal sorting domain-containing protein</fullName>
    </recommendedName>
</protein>
<evidence type="ECO:0000259" key="3">
    <source>
        <dbReference type="Pfam" id="PF18962"/>
    </source>
</evidence>
<evidence type="ECO:0000313" key="4">
    <source>
        <dbReference type="EMBL" id="AFL80477.1"/>
    </source>
</evidence>
<keyword evidence="1 2" id="KW-0732">Signal</keyword>
<feature type="chain" id="PRO_5003682839" description="Secretion system C-terminal sorting domain-containing protein" evidence="2">
    <location>
        <begin position="19"/>
        <end position="236"/>
    </location>
</feature>